<evidence type="ECO:0000313" key="2">
    <source>
        <dbReference type="Proteomes" id="UP001470230"/>
    </source>
</evidence>
<comment type="caution">
    <text evidence="1">The sequence shown here is derived from an EMBL/GenBank/DDBJ whole genome shotgun (WGS) entry which is preliminary data.</text>
</comment>
<dbReference type="EMBL" id="JAPFFF010000004">
    <property type="protein sequence ID" value="KAK8891255.1"/>
    <property type="molecule type" value="Genomic_DNA"/>
</dbReference>
<dbReference type="Proteomes" id="UP001470230">
    <property type="component" value="Unassembled WGS sequence"/>
</dbReference>
<reference evidence="1 2" key="1">
    <citation type="submission" date="2024-04" db="EMBL/GenBank/DDBJ databases">
        <title>Tritrichomonas musculus Genome.</title>
        <authorList>
            <person name="Alves-Ferreira E."/>
            <person name="Grigg M."/>
            <person name="Lorenzi H."/>
            <person name="Galac M."/>
        </authorList>
    </citation>
    <scope>NUCLEOTIDE SEQUENCE [LARGE SCALE GENOMIC DNA]</scope>
    <source>
        <strain evidence="1 2">EAF2021</strain>
    </source>
</reference>
<proteinExistence type="predicted"/>
<protein>
    <submittedName>
        <fullName evidence="1">Uncharacterized protein</fullName>
    </submittedName>
</protein>
<organism evidence="1 2">
    <name type="scientific">Tritrichomonas musculus</name>
    <dbReference type="NCBI Taxonomy" id="1915356"/>
    <lineage>
        <taxon>Eukaryota</taxon>
        <taxon>Metamonada</taxon>
        <taxon>Parabasalia</taxon>
        <taxon>Tritrichomonadida</taxon>
        <taxon>Tritrichomonadidae</taxon>
        <taxon>Tritrichomonas</taxon>
    </lineage>
</organism>
<sequence length="76" mass="8932">MLEDKYKKIIQSEYTNDSFTQELQESTAKLIGSTSISALITCSEQFREFICAISKISMDLTYYYQLSVQFFQKRYS</sequence>
<gene>
    <name evidence="1" type="ORF">M9Y10_028462</name>
</gene>
<keyword evidence="2" id="KW-1185">Reference proteome</keyword>
<name>A0ABR2KJE9_9EUKA</name>
<accession>A0ABR2KJE9</accession>
<evidence type="ECO:0000313" key="1">
    <source>
        <dbReference type="EMBL" id="KAK8891255.1"/>
    </source>
</evidence>